<dbReference type="EMBL" id="JARQZJ010000014">
    <property type="protein sequence ID" value="KAK9873012.1"/>
    <property type="molecule type" value="Genomic_DNA"/>
</dbReference>
<protein>
    <submittedName>
        <fullName evidence="2">Uncharacterized protein</fullName>
    </submittedName>
</protein>
<keyword evidence="3" id="KW-1185">Reference proteome</keyword>
<reference evidence="2 3" key="1">
    <citation type="submission" date="2023-03" db="EMBL/GenBank/DDBJ databases">
        <title>Genome insight into feeding habits of ladybird beetles.</title>
        <authorList>
            <person name="Li H.-S."/>
            <person name="Huang Y.-H."/>
            <person name="Pang H."/>
        </authorList>
    </citation>
    <scope>NUCLEOTIDE SEQUENCE [LARGE SCALE GENOMIC DNA]</scope>
    <source>
        <strain evidence="2">SYSU_2023b</strain>
        <tissue evidence="2">Whole body</tissue>
    </source>
</reference>
<accession>A0AAW1TNB3</accession>
<feature type="region of interest" description="Disordered" evidence="1">
    <location>
        <begin position="35"/>
        <end position="121"/>
    </location>
</feature>
<dbReference type="AlphaFoldDB" id="A0AAW1TNB3"/>
<feature type="compositionally biased region" description="Basic and acidic residues" evidence="1">
    <location>
        <begin position="36"/>
        <end position="98"/>
    </location>
</feature>
<proteinExistence type="predicted"/>
<sequence length="121" mass="14628">MAIPPNPSSRTYEAFDPTECTSSYAIQMPSGLYLSTERKTARAKKLMEEKRREQEKLMEEKHREQKKLEEEKQQIENEKQREQEKLDRERQRQEDKQDPINMMTNLEQRRLKTTRQTGITR</sequence>
<name>A0AAW1TNB3_9CUCU</name>
<evidence type="ECO:0000256" key="1">
    <source>
        <dbReference type="SAM" id="MobiDB-lite"/>
    </source>
</evidence>
<comment type="caution">
    <text evidence="2">The sequence shown here is derived from an EMBL/GenBank/DDBJ whole genome shotgun (WGS) entry which is preliminary data.</text>
</comment>
<dbReference type="Proteomes" id="UP001431783">
    <property type="component" value="Unassembled WGS sequence"/>
</dbReference>
<evidence type="ECO:0000313" key="3">
    <source>
        <dbReference type="Proteomes" id="UP001431783"/>
    </source>
</evidence>
<gene>
    <name evidence="2" type="ORF">WA026_020357</name>
</gene>
<organism evidence="2 3">
    <name type="scientific">Henosepilachna vigintioctopunctata</name>
    <dbReference type="NCBI Taxonomy" id="420089"/>
    <lineage>
        <taxon>Eukaryota</taxon>
        <taxon>Metazoa</taxon>
        <taxon>Ecdysozoa</taxon>
        <taxon>Arthropoda</taxon>
        <taxon>Hexapoda</taxon>
        <taxon>Insecta</taxon>
        <taxon>Pterygota</taxon>
        <taxon>Neoptera</taxon>
        <taxon>Endopterygota</taxon>
        <taxon>Coleoptera</taxon>
        <taxon>Polyphaga</taxon>
        <taxon>Cucujiformia</taxon>
        <taxon>Coccinelloidea</taxon>
        <taxon>Coccinellidae</taxon>
        <taxon>Epilachninae</taxon>
        <taxon>Epilachnini</taxon>
        <taxon>Henosepilachna</taxon>
    </lineage>
</organism>
<evidence type="ECO:0000313" key="2">
    <source>
        <dbReference type="EMBL" id="KAK9873012.1"/>
    </source>
</evidence>